<dbReference type="GO" id="GO:0003676">
    <property type="term" value="F:nucleic acid binding"/>
    <property type="evidence" value="ECO:0007669"/>
    <property type="project" value="InterPro"/>
</dbReference>
<proteinExistence type="predicted"/>
<dbReference type="Gene3D" id="3.30.70.330">
    <property type="match status" value="1"/>
</dbReference>
<dbReference type="InterPro" id="IPR035979">
    <property type="entry name" value="RBD_domain_sf"/>
</dbReference>
<keyword evidence="1" id="KW-1185">Reference proteome</keyword>
<accession>A0A914S7J3</accession>
<dbReference type="Proteomes" id="UP000887564">
    <property type="component" value="Unplaced"/>
</dbReference>
<name>A0A914S7J3_PAREQ</name>
<dbReference type="WBParaSite" id="PEQ_0001017101-mRNA-1">
    <property type="protein sequence ID" value="PEQ_0001017101-mRNA-1"/>
    <property type="gene ID" value="PEQ_0001017101"/>
</dbReference>
<sequence length="122" mass="13118">MCKGFAIVTYVFPENAVAAFSALDGTIFKGRMLHILAGDEKPEPKPEIIGEMKSAFQKEKVIKLKANAGKAHSWNALFLGANAVADTLAAKLNVEKSDLLSGEGETRWVTFNEISGFICADG</sequence>
<dbReference type="AlphaFoldDB" id="A0A914S7J3"/>
<protein>
    <submittedName>
        <fullName evidence="2">RRM domain-containing protein</fullName>
    </submittedName>
</protein>
<dbReference type="InterPro" id="IPR012677">
    <property type="entry name" value="Nucleotide-bd_a/b_plait_sf"/>
</dbReference>
<dbReference type="SUPFAM" id="SSF54928">
    <property type="entry name" value="RNA-binding domain, RBD"/>
    <property type="match status" value="1"/>
</dbReference>
<organism evidence="1 2">
    <name type="scientific">Parascaris equorum</name>
    <name type="common">Equine roundworm</name>
    <dbReference type="NCBI Taxonomy" id="6256"/>
    <lineage>
        <taxon>Eukaryota</taxon>
        <taxon>Metazoa</taxon>
        <taxon>Ecdysozoa</taxon>
        <taxon>Nematoda</taxon>
        <taxon>Chromadorea</taxon>
        <taxon>Rhabditida</taxon>
        <taxon>Spirurina</taxon>
        <taxon>Ascaridomorpha</taxon>
        <taxon>Ascaridoidea</taxon>
        <taxon>Ascarididae</taxon>
        <taxon>Parascaris</taxon>
    </lineage>
</organism>
<evidence type="ECO:0000313" key="1">
    <source>
        <dbReference type="Proteomes" id="UP000887564"/>
    </source>
</evidence>
<reference evidence="2" key="1">
    <citation type="submission" date="2022-11" db="UniProtKB">
        <authorList>
            <consortium name="WormBaseParasite"/>
        </authorList>
    </citation>
    <scope>IDENTIFICATION</scope>
</reference>
<evidence type="ECO:0000313" key="2">
    <source>
        <dbReference type="WBParaSite" id="PEQ_0001017101-mRNA-1"/>
    </source>
</evidence>